<dbReference type="Proteomes" id="UP000006671">
    <property type="component" value="Unassembled WGS sequence"/>
</dbReference>
<accession>D2VDH1</accession>
<dbReference type="InParanoid" id="D2VDH1"/>
<organism evidence="3">
    <name type="scientific">Naegleria gruberi</name>
    <name type="common">Amoeba</name>
    <dbReference type="NCBI Taxonomy" id="5762"/>
    <lineage>
        <taxon>Eukaryota</taxon>
        <taxon>Discoba</taxon>
        <taxon>Heterolobosea</taxon>
        <taxon>Tetramitia</taxon>
        <taxon>Eutetramitia</taxon>
        <taxon>Vahlkampfiidae</taxon>
        <taxon>Naegleria</taxon>
    </lineage>
</organism>
<gene>
    <name evidence="2" type="ORF">NAEGRDRAFT_66841</name>
</gene>
<protein>
    <submittedName>
        <fullName evidence="2">Predicted protein</fullName>
    </submittedName>
</protein>
<dbReference type="AlphaFoldDB" id="D2VDH1"/>
<sequence>MQNYTTKQQFTAEKSIDEAISCISISQPSMSSVTKKNRRGGRGLRRNRTIHHGQSSFTDRFSFKTRANQVLLRNDQMIADNQTRPSWGSLFTTSQNMSNAEKESAERIGLNDNFIMSPISGCFLKWFAGDDLTIDRQAISIVNKVYIQEGVSVSVETMKELEGKANVEIVDFRNISFMQLLNETRDKNCVLSILPISNTTNMETVMFLISEFKFKM</sequence>
<keyword evidence="3" id="KW-1185">Reference proteome</keyword>
<proteinExistence type="predicted"/>
<dbReference type="RefSeq" id="XP_002677885.1">
    <property type="nucleotide sequence ID" value="XM_002677839.1"/>
</dbReference>
<feature type="compositionally biased region" description="Basic residues" evidence="1">
    <location>
        <begin position="35"/>
        <end position="49"/>
    </location>
</feature>
<reference evidence="2 3" key="1">
    <citation type="journal article" date="2010" name="Cell">
        <title>The genome of Naegleria gruberi illuminates early eukaryotic versatility.</title>
        <authorList>
            <person name="Fritz-Laylin L.K."/>
            <person name="Prochnik S.E."/>
            <person name="Ginger M.L."/>
            <person name="Dacks J.B."/>
            <person name="Carpenter M.L."/>
            <person name="Field M.C."/>
            <person name="Kuo A."/>
            <person name="Paredez A."/>
            <person name="Chapman J."/>
            <person name="Pham J."/>
            <person name="Shu S."/>
            <person name="Neupane R."/>
            <person name="Cipriano M."/>
            <person name="Mancuso J."/>
            <person name="Tu H."/>
            <person name="Salamov A."/>
            <person name="Lindquist E."/>
            <person name="Shapiro H."/>
            <person name="Lucas S."/>
            <person name="Grigoriev I.V."/>
            <person name="Cande W.Z."/>
            <person name="Fulton C."/>
            <person name="Rokhsar D.S."/>
            <person name="Dawson S.C."/>
        </authorList>
    </citation>
    <scope>NUCLEOTIDE SEQUENCE [LARGE SCALE GENOMIC DNA]</scope>
    <source>
        <strain evidence="2 3">NEG-M</strain>
    </source>
</reference>
<dbReference type="KEGG" id="ngr:NAEGRDRAFT_66841"/>
<name>D2VDH1_NAEGR</name>
<dbReference type="VEuPathDB" id="AmoebaDB:NAEGRDRAFT_66841"/>
<evidence type="ECO:0000313" key="3">
    <source>
        <dbReference type="Proteomes" id="UP000006671"/>
    </source>
</evidence>
<feature type="region of interest" description="Disordered" evidence="1">
    <location>
        <begin position="30"/>
        <end position="49"/>
    </location>
</feature>
<evidence type="ECO:0000313" key="2">
    <source>
        <dbReference type="EMBL" id="EFC45141.1"/>
    </source>
</evidence>
<dbReference type="EMBL" id="GG738864">
    <property type="protein sequence ID" value="EFC45141.1"/>
    <property type="molecule type" value="Genomic_DNA"/>
</dbReference>
<evidence type="ECO:0000256" key="1">
    <source>
        <dbReference type="SAM" id="MobiDB-lite"/>
    </source>
</evidence>
<dbReference type="GeneID" id="8857093"/>